<dbReference type="EMBL" id="HG937691">
    <property type="protein sequence ID" value="CDP33217.1"/>
    <property type="molecule type" value="Genomic_DNA"/>
</dbReference>
<dbReference type="GO" id="GO:0003729">
    <property type="term" value="F:mRNA binding"/>
    <property type="evidence" value="ECO:0007669"/>
    <property type="project" value="TreeGrafter"/>
</dbReference>
<dbReference type="Pfam" id="PF09532">
    <property type="entry name" value="FDF"/>
    <property type="match status" value="1"/>
</dbReference>
<gene>
    <name evidence="8" type="ORF">GNLVRS02_ARAD1A04378g</name>
</gene>
<evidence type="ECO:0000256" key="1">
    <source>
        <dbReference type="ARBA" id="ARBA00004201"/>
    </source>
</evidence>
<dbReference type="SUPFAM" id="SSF64153">
    <property type="entry name" value="YjeF N-terminal domain-like"/>
    <property type="match status" value="1"/>
</dbReference>
<evidence type="ECO:0000256" key="2">
    <source>
        <dbReference type="ARBA" id="ARBA00006610"/>
    </source>
</evidence>
<feature type="compositionally biased region" description="Basic residues" evidence="5">
    <location>
        <begin position="116"/>
        <end position="125"/>
    </location>
</feature>
<dbReference type="PANTHER" id="PTHR13612">
    <property type="entry name" value="ENHANCER OF MRNA-DECAPPING PROTEIN 3"/>
    <property type="match status" value="1"/>
</dbReference>
<dbReference type="PANTHER" id="PTHR13612:SF0">
    <property type="entry name" value="ENHANCER OF MRNA-DECAPPING PROTEIN 3"/>
    <property type="match status" value="1"/>
</dbReference>
<comment type="subcellular location">
    <subcellularLocation>
        <location evidence="1">Cytoplasm</location>
        <location evidence="1">P-body</location>
    </subcellularLocation>
</comment>
<reference evidence="8" key="2">
    <citation type="submission" date="2014-06" db="EMBL/GenBank/DDBJ databases">
        <title>The complete genome of Blastobotrys (Arxula) adeninivorans LS3 - a yeast of biotechnological interest.</title>
        <authorList>
            <person name="Kunze G."/>
            <person name="Gaillardin C."/>
            <person name="Czernicka M."/>
            <person name="Durrens P."/>
            <person name="Martin T."/>
            <person name="Boer E."/>
            <person name="Gabaldon T."/>
            <person name="Cruz J."/>
            <person name="Talla E."/>
            <person name="Marck C."/>
            <person name="Goffeau A."/>
            <person name="Barbe V."/>
            <person name="Baret P."/>
            <person name="Baronian K."/>
            <person name="Beier S."/>
            <person name="Bleykasten C."/>
            <person name="Bode R."/>
            <person name="Casaregola S."/>
            <person name="Despons L."/>
            <person name="Fairhead C."/>
            <person name="Giersberg M."/>
            <person name="Gierski P."/>
            <person name="Hahnel U."/>
            <person name="Hartmann A."/>
            <person name="Jankowska D."/>
            <person name="Jubin C."/>
            <person name="Jung P."/>
            <person name="Lafontaine I."/>
            <person name="Leh-Louis V."/>
            <person name="Lemaire M."/>
            <person name="Marcet-Houben M."/>
            <person name="Mascher M."/>
            <person name="Morel G."/>
            <person name="Richard G.-F."/>
            <person name="Riechen J."/>
            <person name="Sacerdot C."/>
            <person name="Sarkar A."/>
            <person name="Savel G."/>
            <person name="Schacherer J."/>
            <person name="Sherman D."/>
            <person name="Straub M.-L."/>
            <person name="Stein N."/>
            <person name="Thierry A."/>
            <person name="Trautwein-Schult A."/>
            <person name="Westhof E."/>
            <person name="Worch S."/>
            <person name="Dujon B."/>
            <person name="Souciet J.-L."/>
            <person name="Wincker P."/>
            <person name="Scholz U."/>
            <person name="Neuveglise N."/>
        </authorList>
    </citation>
    <scope>NUCLEOTIDE SEQUENCE</scope>
    <source>
        <strain evidence="8">LS3</strain>
    </source>
</reference>
<feature type="domain" description="YjeF N-terminal" evidence="6">
    <location>
        <begin position="256"/>
        <end position="482"/>
    </location>
</feature>
<reference evidence="8" key="1">
    <citation type="submission" date="2014-02" db="EMBL/GenBank/DDBJ databases">
        <authorList>
            <person name="Genoscope - CEA"/>
        </authorList>
    </citation>
    <scope>NUCLEOTIDE SEQUENCE</scope>
    <source>
        <strain evidence="8">LS3</strain>
    </source>
</reference>
<comment type="similarity">
    <text evidence="2">Belongs to the EDC3 family.</text>
</comment>
<dbReference type="PhylomeDB" id="A0A060T2X8"/>
<dbReference type="GO" id="GO:0031087">
    <property type="term" value="P:deadenylation-independent decapping of nuclear-transcribed mRNA"/>
    <property type="evidence" value="ECO:0007669"/>
    <property type="project" value="TreeGrafter"/>
</dbReference>
<name>A0A060T2X8_BLAAD</name>
<dbReference type="PROSITE" id="PS51512">
    <property type="entry name" value="DFDF"/>
    <property type="match status" value="1"/>
</dbReference>
<accession>A0A060T2X8</accession>
<evidence type="ECO:0000313" key="8">
    <source>
        <dbReference type="EMBL" id="CDP33217.1"/>
    </source>
</evidence>
<evidence type="ECO:0000256" key="3">
    <source>
        <dbReference type="ARBA" id="ARBA00015797"/>
    </source>
</evidence>
<evidence type="ECO:0000259" key="7">
    <source>
        <dbReference type="PROSITE" id="PS51512"/>
    </source>
</evidence>
<dbReference type="InterPro" id="IPR036652">
    <property type="entry name" value="YjeF_N_dom_sf"/>
</dbReference>
<feature type="domain" description="DFDF" evidence="7">
    <location>
        <begin position="162"/>
        <end position="198"/>
    </location>
</feature>
<proteinExistence type="inferred from homology"/>
<dbReference type="InterPro" id="IPR025762">
    <property type="entry name" value="DFDF"/>
</dbReference>
<dbReference type="Gene3D" id="3.40.50.10260">
    <property type="entry name" value="YjeF N-terminal domain"/>
    <property type="match status" value="1"/>
</dbReference>
<dbReference type="GO" id="GO:0000932">
    <property type="term" value="C:P-body"/>
    <property type="evidence" value="ECO:0007669"/>
    <property type="project" value="UniProtKB-SubCell"/>
</dbReference>
<keyword evidence="4" id="KW-0963">Cytoplasm</keyword>
<dbReference type="InterPro" id="IPR025609">
    <property type="entry name" value="Lsm14-like_N"/>
</dbReference>
<dbReference type="PROSITE" id="PS51385">
    <property type="entry name" value="YJEF_N"/>
    <property type="match status" value="1"/>
</dbReference>
<feature type="region of interest" description="Disordered" evidence="5">
    <location>
        <begin position="62"/>
        <end position="81"/>
    </location>
</feature>
<evidence type="ECO:0000259" key="6">
    <source>
        <dbReference type="PROSITE" id="PS51385"/>
    </source>
</evidence>
<protein>
    <recommendedName>
        <fullName evidence="3">Enhancer of mRNA-decapping protein 3</fullName>
    </recommendedName>
</protein>
<evidence type="ECO:0000256" key="5">
    <source>
        <dbReference type="SAM" id="MobiDB-lite"/>
    </source>
</evidence>
<dbReference type="SMART" id="SM01271">
    <property type="entry name" value="LSM14"/>
    <property type="match status" value="1"/>
</dbReference>
<dbReference type="SMART" id="SM01199">
    <property type="entry name" value="FDF"/>
    <property type="match status" value="1"/>
</dbReference>
<evidence type="ECO:0000256" key="4">
    <source>
        <dbReference type="ARBA" id="ARBA00022490"/>
    </source>
</evidence>
<feature type="compositionally biased region" description="Acidic residues" evidence="5">
    <location>
        <begin position="94"/>
        <end position="106"/>
    </location>
</feature>
<dbReference type="Pfam" id="PF03853">
    <property type="entry name" value="YjeF_N"/>
    <property type="match status" value="1"/>
</dbReference>
<feature type="region of interest" description="Disordered" evidence="5">
    <location>
        <begin position="91"/>
        <end position="161"/>
    </location>
</feature>
<feature type="compositionally biased region" description="Low complexity" evidence="5">
    <location>
        <begin position="126"/>
        <end position="160"/>
    </location>
</feature>
<dbReference type="InterPro" id="IPR004443">
    <property type="entry name" value="YjeF_N_dom"/>
</dbReference>
<dbReference type="GO" id="GO:0033962">
    <property type="term" value="P:P-body assembly"/>
    <property type="evidence" value="ECO:0007669"/>
    <property type="project" value="TreeGrafter"/>
</dbReference>
<feature type="compositionally biased region" description="Pro residues" evidence="5">
    <location>
        <begin position="67"/>
        <end position="77"/>
    </location>
</feature>
<dbReference type="InterPro" id="IPR019050">
    <property type="entry name" value="FDF_dom"/>
</dbReference>
<dbReference type="AlphaFoldDB" id="A0A060T2X8"/>
<organism evidence="8">
    <name type="scientific">Blastobotrys adeninivorans</name>
    <name type="common">Yeast</name>
    <name type="synonym">Arxula adeninivorans</name>
    <dbReference type="NCBI Taxonomy" id="409370"/>
    <lineage>
        <taxon>Eukaryota</taxon>
        <taxon>Fungi</taxon>
        <taxon>Dikarya</taxon>
        <taxon>Ascomycota</taxon>
        <taxon>Saccharomycotina</taxon>
        <taxon>Dipodascomycetes</taxon>
        <taxon>Dipodascales</taxon>
        <taxon>Trichomonascaceae</taxon>
        <taxon>Blastobotrys</taxon>
    </lineage>
</organism>
<sequence>MAQFIGKSVRLTLNDKSQVTGLVSNVVDGTLSLTSVHFVNTGKVVDSAKFAGPQIADLDIISSRPPSVQPSAPPPAQTPFVDPAIVSAAPIVEDSSESEVNEDPYTAEEFRQKAQAQKRTKKKRNQTNNNQKNNNNNQNNHQNNHHYNNFTNNHNKGGQNWATEDASDIKNHEFDFQANLNLFDKQSVFEQIRQNDHTLPGHRLVEHNRVNPQQKYGNLEMVIPRKSSLQMGPIPNSGYSFLLNSQPCPTATPLQLVELERASSETHGVPEVVITENAGRGIAQLALRVLGGSSRFTVQNHNAHPLAVVMVGNTSAGSRAIAACRHLMNRRVYVVAVLTTDIESAIPELQRQLVAFKAAKGVVISNGRLESLVSILSQYDSPPELIIDGLQGYREDLLEDTDDSTQLLGLIDWANRAKASVLSIDMPAGLDPTTGLAFELGSVIQPKWVVSCGLPLTGLLNASSGEWTHFLIDIGFPIGAMKRRFAKVWFGHDWVAELQIGQS</sequence>